<dbReference type="PANTHER" id="PTHR46244">
    <property type="entry name" value="PHOSPHOENOLPYRUVATE-PROTEIN PHOSPHOTRANSFERASE"/>
    <property type="match status" value="1"/>
</dbReference>
<name>A0A7Z0BUE3_9SPHN</name>
<keyword evidence="8" id="KW-0762">Sugar transport</keyword>
<dbReference type="SMART" id="SM00065">
    <property type="entry name" value="GAF"/>
    <property type="match status" value="1"/>
</dbReference>
<keyword evidence="10" id="KW-0598">Phosphotransferase system</keyword>
<sequence length="763" mass="83953">MTGQPVTSSGVAAARQILTSLHDVMASRSAAQAKLNTVVEVIGEGLDSEVCSIYLLREGMLELFATRGLAQEAVHVTRLGVGEGLVGTIADGNETLNLAEAAAHPDFSYRPETGEEKFHSFAGVPIVRRERAVGVLCVQHVDPRRYEDVEIEALQTVAMVLSELISNAELIDGDEQFGLTPAQTGPELLRGLTLVKGLAIGAAVYHQPRVNIEHVVAEDTEAERQRLIMAFEKMRDQIDRMASQAEFGVGGEHEEVLATYKMFAYDEGWIRRINEAIDSGLTAEAAIERVQQRTRMRMRQIDDPLLADRMHDLEDLSNRLLRIVSGQIGTAATMGLRRDTILIARNLGPAELLEYDRRRLKGVVLEEGSLTSHVVIVARAMGVPVLGRVRGLRTAVREGDELLLDSDQGMVTARPAPAMVEAFEARFAKSRERQAAYAKLREVEPFSRDGTRIQVMINAGLRDDVTNLSLTGADGIGLFRTEFQFLVSAALPARERQTRLYRDVMDAAGSKPVVFRTVDIGGDKMLPYLRHDDGEVEENPAMGWRALRIALEREGLLKAQARALLEAAAGRTLNVMFPMVSEPWEFDAAKDVFDGQLAFLKSQKKVLPEEIRFGAMLEVPAIAEQLDILAPKLSFLSIGTNDLTQFLFAADRSNPKLAERYDWLSPGILRFLRRIVAGLSGSEVDLGVCGEMGGRQLEALALIGLGIHRLSITPASVGPIKELVRRVDVNEIGEAMNGWLSSPPADMRATLTEWANEREILTE</sequence>
<evidence type="ECO:0000256" key="13">
    <source>
        <dbReference type="ARBA" id="ARBA00022842"/>
    </source>
</evidence>
<evidence type="ECO:0000256" key="10">
    <source>
        <dbReference type="ARBA" id="ARBA00022683"/>
    </source>
</evidence>
<evidence type="ECO:0000256" key="8">
    <source>
        <dbReference type="ARBA" id="ARBA00022597"/>
    </source>
</evidence>
<dbReference type="InterPro" id="IPR036618">
    <property type="entry name" value="PtsI_HPr-bd_sf"/>
</dbReference>
<dbReference type="PANTHER" id="PTHR46244:SF6">
    <property type="entry name" value="PHOSPHOENOLPYRUVATE-PROTEIN PHOSPHOTRANSFERASE"/>
    <property type="match status" value="1"/>
</dbReference>
<keyword evidence="11" id="KW-0479">Metal-binding</keyword>
<dbReference type="PROSITE" id="PS00742">
    <property type="entry name" value="PEP_ENZYMES_2"/>
    <property type="match status" value="1"/>
</dbReference>
<evidence type="ECO:0000256" key="2">
    <source>
        <dbReference type="ARBA" id="ARBA00001946"/>
    </source>
</evidence>
<dbReference type="Pfam" id="PF02896">
    <property type="entry name" value="PEP-utilizers_C"/>
    <property type="match status" value="1"/>
</dbReference>
<comment type="caution">
    <text evidence="15">The sequence shown here is derived from an EMBL/GenBank/DDBJ whole genome shotgun (WGS) entry which is preliminary data.</text>
</comment>
<dbReference type="NCBIfam" id="TIGR01417">
    <property type="entry name" value="PTS_I_fam"/>
    <property type="match status" value="1"/>
</dbReference>
<comment type="similarity">
    <text evidence="4">Belongs to the PEP-utilizing enzyme family.</text>
</comment>
<evidence type="ECO:0000313" key="15">
    <source>
        <dbReference type="EMBL" id="NYH96169.1"/>
    </source>
</evidence>
<feature type="domain" description="GAF" evidence="14">
    <location>
        <begin position="30"/>
        <end position="175"/>
    </location>
</feature>
<dbReference type="PRINTS" id="PR01736">
    <property type="entry name" value="PHPHTRNFRASE"/>
</dbReference>
<dbReference type="Pfam" id="PF00391">
    <property type="entry name" value="PEP-utilizers"/>
    <property type="match status" value="1"/>
</dbReference>
<reference evidence="15 16" key="1">
    <citation type="submission" date="2020-07" db="EMBL/GenBank/DDBJ databases">
        <title>Genomic Encyclopedia of Type Strains, Phase IV (KMG-IV): sequencing the most valuable type-strain genomes for metagenomic binning, comparative biology and taxonomic classification.</title>
        <authorList>
            <person name="Goeker M."/>
        </authorList>
    </citation>
    <scope>NUCLEOTIDE SEQUENCE [LARGE SCALE GENOMIC DNA]</scope>
    <source>
        <strain evidence="15 16">DSM 29043</strain>
    </source>
</reference>
<dbReference type="Pfam" id="PF01590">
    <property type="entry name" value="GAF"/>
    <property type="match status" value="1"/>
</dbReference>
<evidence type="ECO:0000256" key="7">
    <source>
        <dbReference type="ARBA" id="ARBA00022490"/>
    </source>
</evidence>
<dbReference type="Gene3D" id="3.50.30.10">
    <property type="entry name" value="Phosphohistidine domain"/>
    <property type="match status" value="1"/>
</dbReference>
<dbReference type="GO" id="GO:0009401">
    <property type="term" value="P:phosphoenolpyruvate-dependent sugar phosphotransferase system"/>
    <property type="evidence" value="ECO:0007669"/>
    <property type="project" value="UniProtKB-KW"/>
</dbReference>
<dbReference type="InterPro" id="IPR023151">
    <property type="entry name" value="PEP_util_CS"/>
</dbReference>
<comment type="cofactor">
    <cofactor evidence="2">
        <name>Mg(2+)</name>
        <dbReference type="ChEBI" id="CHEBI:18420"/>
    </cofactor>
</comment>
<dbReference type="InterPro" id="IPR008279">
    <property type="entry name" value="PEP-util_enz_mobile_dom"/>
</dbReference>
<keyword evidence="6" id="KW-0813">Transport</keyword>
<evidence type="ECO:0000256" key="12">
    <source>
        <dbReference type="ARBA" id="ARBA00022777"/>
    </source>
</evidence>
<dbReference type="InterPro" id="IPR050499">
    <property type="entry name" value="PEP-utilizing_PTS_enzyme"/>
</dbReference>
<evidence type="ECO:0000256" key="3">
    <source>
        <dbReference type="ARBA" id="ARBA00004496"/>
    </source>
</evidence>
<keyword evidence="9 15" id="KW-0808">Transferase</keyword>
<dbReference type="GO" id="GO:0005737">
    <property type="term" value="C:cytoplasm"/>
    <property type="evidence" value="ECO:0007669"/>
    <property type="project" value="UniProtKB-SubCell"/>
</dbReference>
<dbReference type="Gene3D" id="3.20.20.60">
    <property type="entry name" value="Phosphoenolpyruvate-binding domains"/>
    <property type="match status" value="1"/>
</dbReference>
<dbReference type="InterPro" id="IPR003018">
    <property type="entry name" value="GAF"/>
</dbReference>
<dbReference type="AlphaFoldDB" id="A0A7Z0BUE3"/>
<proteinExistence type="inferred from homology"/>
<dbReference type="InterPro" id="IPR029016">
    <property type="entry name" value="GAF-like_dom_sf"/>
</dbReference>
<dbReference type="EMBL" id="JACBZF010000004">
    <property type="protein sequence ID" value="NYH96169.1"/>
    <property type="molecule type" value="Genomic_DNA"/>
</dbReference>
<comment type="catalytic activity">
    <reaction evidence="1">
        <text>L-histidyl-[protein] + phosphoenolpyruvate = N(pros)-phospho-L-histidyl-[protein] + pyruvate</text>
        <dbReference type="Rhea" id="RHEA:23880"/>
        <dbReference type="Rhea" id="RHEA-COMP:9745"/>
        <dbReference type="Rhea" id="RHEA-COMP:9746"/>
        <dbReference type="ChEBI" id="CHEBI:15361"/>
        <dbReference type="ChEBI" id="CHEBI:29979"/>
        <dbReference type="ChEBI" id="CHEBI:58702"/>
        <dbReference type="ChEBI" id="CHEBI:64837"/>
        <dbReference type="EC" id="2.7.3.9"/>
    </reaction>
</comment>
<evidence type="ECO:0000259" key="14">
    <source>
        <dbReference type="SMART" id="SM00065"/>
    </source>
</evidence>
<evidence type="ECO:0000256" key="9">
    <source>
        <dbReference type="ARBA" id="ARBA00022679"/>
    </source>
</evidence>
<dbReference type="InterPro" id="IPR036637">
    <property type="entry name" value="Phosphohistidine_dom_sf"/>
</dbReference>
<dbReference type="EC" id="2.7.3.9" evidence="5"/>
<dbReference type="InterPro" id="IPR015813">
    <property type="entry name" value="Pyrv/PenolPyrv_kinase-like_dom"/>
</dbReference>
<keyword evidence="12" id="KW-0418">Kinase</keyword>
<evidence type="ECO:0000256" key="5">
    <source>
        <dbReference type="ARBA" id="ARBA00012232"/>
    </source>
</evidence>
<evidence type="ECO:0000256" key="1">
    <source>
        <dbReference type="ARBA" id="ARBA00000683"/>
    </source>
</evidence>
<dbReference type="Pfam" id="PF05524">
    <property type="entry name" value="PEP-utilisers_N"/>
    <property type="match status" value="1"/>
</dbReference>
<dbReference type="RefSeq" id="WP_179408005.1">
    <property type="nucleotide sequence ID" value="NZ_BMGF01000004.1"/>
</dbReference>
<keyword evidence="7" id="KW-0963">Cytoplasm</keyword>
<dbReference type="Gene3D" id="3.30.450.40">
    <property type="match status" value="1"/>
</dbReference>
<dbReference type="SUPFAM" id="SSF52009">
    <property type="entry name" value="Phosphohistidine domain"/>
    <property type="match status" value="1"/>
</dbReference>
<evidence type="ECO:0000256" key="4">
    <source>
        <dbReference type="ARBA" id="ARBA00007837"/>
    </source>
</evidence>
<accession>A0A7Z0BUE3</accession>
<evidence type="ECO:0000313" key="16">
    <source>
        <dbReference type="Proteomes" id="UP000522081"/>
    </source>
</evidence>
<dbReference type="SUPFAM" id="SSF55781">
    <property type="entry name" value="GAF domain-like"/>
    <property type="match status" value="1"/>
</dbReference>
<dbReference type="InterPro" id="IPR000121">
    <property type="entry name" value="PEP_util_C"/>
</dbReference>
<keyword evidence="13" id="KW-0460">Magnesium</keyword>
<comment type="subcellular location">
    <subcellularLocation>
        <location evidence="3">Cytoplasm</location>
    </subcellularLocation>
</comment>
<keyword evidence="16" id="KW-1185">Reference proteome</keyword>
<dbReference type="SUPFAM" id="SSF47831">
    <property type="entry name" value="Enzyme I of the PEP:sugar phosphotransferase system HPr-binding (sub)domain"/>
    <property type="match status" value="1"/>
</dbReference>
<dbReference type="GO" id="GO:0008965">
    <property type="term" value="F:phosphoenolpyruvate-protein phosphotransferase activity"/>
    <property type="evidence" value="ECO:0007669"/>
    <property type="project" value="UniProtKB-EC"/>
</dbReference>
<dbReference type="GO" id="GO:0016301">
    <property type="term" value="F:kinase activity"/>
    <property type="evidence" value="ECO:0007669"/>
    <property type="project" value="UniProtKB-KW"/>
</dbReference>
<dbReference type="Gene3D" id="1.10.274.10">
    <property type="entry name" value="PtsI, HPr-binding domain"/>
    <property type="match status" value="1"/>
</dbReference>
<dbReference type="InterPro" id="IPR008731">
    <property type="entry name" value="PTS_EIN"/>
</dbReference>
<dbReference type="GO" id="GO:0046872">
    <property type="term" value="F:metal ion binding"/>
    <property type="evidence" value="ECO:0007669"/>
    <property type="project" value="UniProtKB-KW"/>
</dbReference>
<dbReference type="SUPFAM" id="SSF51621">
    <property type="entry name" value="Phosphoenolpyruvate/pyruvate domain"/>
    <property type="match status" value="1"/>
</dbReference>
<gene>
    <name evidence="15" type="ORF">FHS75_002501</name>
</gene>
<dbReference type="InterPro" id="IPR040442">
    <property type="entry name" value="Pyrv_kinase-like_dom_sf"/>
</dbReference>
<evidence type="ECO:0000256" key="6">
    <source>
        <dbReference type="ARBA" id="ARBA00022448"/>
    </source>
</evidence>
<organism evidence="15 16">
    <name type="scientific">Novosphingobium marinum</name>
    <dbReference type="NCBI Taxonomy" id="1514948"/>
    <lineage>
        <taxon>Bacteria</taxon>
        <taxon>Pseudomonadati</taxon>
        <taxon>Pseudomonadota</taxon>
        <taxon>Alphaproteobacteria</taxon>
        <taxon>Sphingomonadales</taxon>
        <taxon>Sphingomonadaceae</taxon>
        <taxon>Novosphingobium</taxon>
    </lineage>
</organism>
<evidence type="ECO:0000256" key="11">
    <source>
        <dbReference type="ARBA" id="ARBA00022723"/>
    </source>
</evidence>
<protein>
    <recommendedName>
        <fullName evidence="5">phosphoenolpyruvate--protein phosphotransferase</fullName>
        <ecNumber evidence="5">2.7.3.9</ecNumber>
    </recommendedName>
</protein>
<dbReference type="Proteomes" id="UP000522081">
    <property type="component" value="Unassembled WGS sequence"/>
</dbReference>
<dbReference type="InterPro" id="IPR006318">
    <property type="entry name" value="PTS_EI-like"/>
</dbReference>